<evidence type="ECO:0000313" key="2">
    <source>
        <dbReference type="EMBL" id="KAG5161739.1"/>
    </source>
</evidence>
<accession>A0A8H7XL23</accession>
<evidence type="ECO:0000313" key="4">
    <source>
        <dbReference type="EMBL" id="KAG5167415.1"/>
    </source>
</evidence>
<feature type="compositionally biased region" description="Basic residues" evidence="1">
    <location>
        <begin position="57"/>
        <end position="66"/>
    </location>
</feature>
<protein>
    <submittedName>
        <fullName evidence="2">Uncharacterized protein</fullName>
    </submittedName>
</protein>
<dbReference type="EMBL" id="JAFIQS010000010">
    <property type="protein sequence ID" value="KAG5164995.1"/>
    <property type="molecule type" value="Genomic_DNA"/>
</dbReference>
<feature type="region of interest" description="Disordered" evidence="1">
    <location>
        <begin position="348"/>
        <end position="462"/>
    </location>
</feature>
<evidence type="ECO:0000313" key="3">
    <source>
        <dbReference type="EMBL" id="KAG5164995.1"/>
    </source>
</evidence>
<organism evidence="2">
    <name type="scientific">Psilocybe cubensis</name>
    <name type="common">Psychedelic mushroom</name>
    <name type="synonym">Stropharia cubensis</name>
    <dbReference type="NCBI Taxonomy" id="181762"/>
    <lineage>
        <taxon>Eukaryota</taxon>
        <taxon>Fungi</taxon>
        <taxon>Dikarya</taxon>
        <taxon>Basidiomycota</taxon>
        <taxon>Agaricomycotina</taxon>
        <taxon>Agaricomycetes</taxon>
        <taxon>Agaricomycetidae</taxon>
        <taxon>Agaricales</taxon>
        <taxon>Agaricineae</taxon>
        <taxon>Strophariaceae</taxon>
        <taxon>Psilocybe</taxon>
    </lineage>
</organism>
<feature type="region of interest" description="Disordered" evidence="1">
    <location>
        <begin position="628"/>
        <end position="648"/>
    </location>
</feature>
<sequence>MHSTTEPPATSAIGSDWVQFSASGFLDSTPAMAPLVSTLFDTDMEKTTPVTTTLSRKSSKRSKAVSRKTVDFSAEPVPPVSPPRLADPVKKETTAIVRATKLEVIELDEAFIDFWSDSLLDPITATWPTFIICKFKSTVVPQLLYGPVQEGGKQKTLKWLVLEQAFTVRPAPPPSLSAVPRPESARPVSPALSTSGRNRFSFWSMSRTASSSSQSSQKGKKKERALNVGEMGEIIEEPAEQAKQEVVQLKAAPSKSKSSKAEKAQMPIEKPVEAVKQLADTSDTPDLETAAIVTGAAITDAIAGAAAAAPAAKIPEPAVEIQAEAPAPAVEEPATVSETPAAVVAESVAPAAEVSPPAPVLDAPVEAEREAAVEEIQVQAPVSEPQPSTDAPSVVEAQETADASTDDDAAPVEASVSESQVAVPEAPSASFVAEVDESAPEPKAPTAEAIAPARGNRSKDPVLKQVSEERASAIVAEAQEPVVESVPPLATAAKEPLVAAPAEVAEVLVESNRPPLLTTYRLQQRKPPPSPTKSQLRMSKNLRLFWQQILPRHQLRLPKLPQLMLTPRRRALRKNHGLWTTPVAEVSGASQPENLSQVLVSDVPVAVELQPFKADYQAPIVEAPAAEPQVQLSTGQRYPRAPCRRTRL</sequence>
<reference evidence="2" key="1">
    <citation type="submission" date="2021-02" db="EMBL/GenBank/DDBJ databases">
        <title>Psilocybe cubensis genome.</title>
        <authorList>
            <person name="Mckernan K.J."/>
            <person name="Crawford S."/>
            <person name="Trippe A."/>
            <person name="Kane L.T."/>
            <person name="Mclaughlin S."/>
        </authorList>
    </citation>
    <scope>NUCLEOTIDE SEQUENCE [LARGE SCALE GENOMIC DNA]</scope>
    <source>
        <strain evidence="2">MGC-MH-2018</strain>
    </source>
</reference>
<feature type="compositionally biased region" description="Low complexity" evidence="1">
    <location>
        <begin position="411"/>
        <end position="426"/>
    </location>
</feature>
<name>A0A8H7XL23_PSICU</name>
<dbReference type="EMBL" id="JAFIQS010000027">
    <property type="protein sequence ID" value="KAG5161739.1"/>
    <property type="molecule type" value="Genomic_DNA"/>
</dbReference>
<gene>
    <name evidence="4" type="ORF">JR316_007764</name>
    <name evidence="3" type="ORF">JR316_009689</name>
    <name evidence="2" type="ORF">JR316_013399</name>
</gene>
<dbReference type="AlphaFoldDB" id="A0A8H7XL23"/>
<feature type="region of interest" description="Disordered" evidence="1">
    <location>
        <begin position="171"/>
        <end position="193"/>
    </location>
</feature>
<comment type="caution">
    <text evidence="2">The sequence shown here is derived from an EMBL/GenBank/DDBJ whole genome shotgun (WGS) entry which is preliminary data.</text>
</comment>
<feature type="region of interest" description="Disordered" evidence="1">
    <location>
        <begin position="50"/>
        <end position="87"/>
    </location>
</feature>
<dbReference type="EMBL" id="JAFIQS010000007">
    <property type="protein sequence ID" value="KAG5167415.1"/>
    <property type="molecule type" value="Genomic_DNA"/>
</dbReference>
<evidence type="ECO:0000256" key="1">
    <source>
        <dbReference type="SAM" id="MobiDB-lite"/>
    </source>
</evidence>
<proteinExistence type="predicted"/>
<feature type="region of interest" description="Disordered" evidence="1">
    <location>
        <begin position="245"/>
        <end position="269"/>
    </location>
</feature>